<evidence type="ECO:0000259" key="1">
    <source>
        <dbReference type="Pfam" id="PF26354"/>
    </source>
</evidence>
<name>A0A381ZDS0_9ZZZZ</name>
<dbReference type="AlphaFoldDB" id="A0A381ZDS0"/>
<dbReference type="InterPro" id="IPR058713">
    <property type="entry name" value="DMF_alpha_dom"/>
</dbReference>
<dbReference type="EMBL" id="UINC01020944">
    <property type="protein sequence ID" value="SVA87455.1"/>
    <property type="molecule type" value="Genomic_DNA"/>
</dbReference>
<accession>A0A381ZDS0</accession>
<protein>
    <recommendedName>
        <fullName evidence="1">N,N-dimethylformamidase alpha subunit domain-containing protein</fullName>
    </recommendedName>
</protein>
<reference evidence="2" key="1">
    <citation type="submission" date="2018-05" db="EMBL/GenBank/DDBJ databases">
        <authorList>
            <person name="Lanie J.A."/>
            <person name="Ng W.-L."/>
            <person name="Kazmierczak K.M."/>
            <person name="Andrzejewski T.M."/>
            <person name="Davidsen T.M."/>
            <person name="Wayne K.J."/>
            <person name="Tettelin H."/>
            <person name="Glass J.I."/>
            <person name="Rusch D."/>
            <person name="Podicherti R."/>
            <person name="Tsui H.-C.T."/>
            <person name="Winkler M.E."/>
        </authorList>
    </citation>
    <scope>NUCLEOTIDE SEQUENCE</scope>
</reference>
<feature type="domain" description="N,N-dimethylformamidase alpha subunit" evidence="1">
    <location>
        <begin position="63"/>
        <end position="133"/>
    </location>
</feature>
<gene>
    <name evidence="2" type="ORF">METZ01_LOCUS140309</name>
</gene>
<evidence type="ECO:0000313" key="2">
    <source>
        <dbReference type="EMBL" id="SVA87455.1"/>
    </source>
</evidence>
<dbReference type="Pfam" id="PF26354">
    <property type="entry name" value="DMF_alpha"/>
    <property type="match status" value="1"/>
</dbReference>
<organism evidence="2">
    <name type="scientific">marine metagenome</name>
    <dbReference type="NCBI Taxonomy" id="408172"/>
    <lineage>
        <taxon>unclassified sequences</taxon>
        <taxon>metagenomes</taxon>
        <taxon>ecological metagenomes</taxon>
    </lineage>
</organism>
<sequence>MTNINDLESTSEPRKKDEFWWIHPNLRGKGALHPGDLPGIPYDSHVWVEYSDESEQDGYTSERAIPFGEGNYTELARVLFKLNAYRPGPVKGWYIVVCIEPDHAWAVGQMRADAFHPIQVFSNLVFKTEEEARSKAEELRLKTPGVQKTNSNRVAGPLIKKMAADGVESERKFKAKLSGYSRKKKKPG</sequence>
<proteinExistence type="predicted"/>